<proteinExistence type="predicted"/>
<sequence>MIRQDVWHAEAEIFLFAVADGVNTKLFRGWSKPDNFKNVMNEVYNIATNAPEKLKADGRELADDRMTKLLASLQTHSDAWCYDQAIKIVEKFKKMLPGD</sequence>
<gene>
    <name evidence="1" type="ORF">TCE0_024f07392</name>
</gene>
<dbReference type="Proteomes" id="UP000053095">
    <property type="component" value="Unassembled WGS sequence"/>
</dbReference>
<dbReference type="AlphaFoldDB" id="A0A6V8H8N8"/>
<keyword evidence="2" id="KW-1185">Reference proteome</keyword>
<organism evidence="1 2">
    <name type="scientific">Talaromyces pinophilus</name>
    <name type="common">Penicillium pinophilum</name>
    <dbReference type="NCBI Taxonomy" id="128442"/>
    <lineage>
        <taxon>Eukaryota</taxon>
        <taxon>Fungi</taxon>
        <taxon>Dikarya</taxon>
        <taxon>Ascomycota</taxon>
        <taxon>Pezizomycotina</taxon>
        <taxon>Eurotiomycetes</taxon>
        <taxon>Eurotiomycetidae</taxon>
        <taxon>Eurotiales</taxon>
        <taxon>Trichocomaceae</taxon>
        <taxon>Talaromyces</taxon>
        <taxon>Talaromyces sect. Talaromyces</taxon>
    </lineage>
</organism>
<evidence type="ECO:0000313" key="1">
    <source>
        <dbReference type="EMBL" id="GAM37457.1"/>
    </source>
</evidence>
<reference evidence="2" key="1">
    <citation type="journal article" date="2015" name="Genome Announc.">
        <title>Draft genome sequence of Talaromyces cellulolyticus strain Y-94, a source of lignocellulosic biomass-degrading enzymes.</title>
        <authorList>
            <person name="Fujii T."/>
            <person name="Koike H."/>
            <person name="Sawayama S."/>
            <person name="Yano S."/>
            <person name="Inoue H."/>
        </authorList>
    </citation>
    <scope>NUCLEOTIDE SEQUENCE [LARGE SCALE GENOMIC DNA]</scope>
    <source>
        <strain evidence="2">Y-94</strain>
    </source>
</reference>
<evidence type="ECO:0000313" key="2">
    <source>
        <dbReference type="Proteomes" id="UP000053095"/>
    </source>
</evidence>
<protein>
    <submittedName>
        <fullName evidence="1">Uncharacterized protein</fullName>
    </submittedName>
</protein>
<name>A0A6V8H8N8_TALPI</name>
<accession>A0A6V8H8N8</accession>
<comment type="caution">
    <text evidence="1">The sequence shown here is derived from an EMBL/GenBank/DDBJ whole genome shotgun (WGS) entry which is preliminary data.</text>
</comment>
<dbReference type="EMBL" id="DF933820">
    <property type="protein sequence ID" value="GAM37457.1"/>
    <property type="molecule type" value="Genomic_DNA"/>
</dbReference>